<keyword evidence="4" id="KW-1185">Reference proteome</keyword>
<protein>
    <submittedName>
        <fullName evidence="3">ATP-binding protein</fullName>
    </submittedName>
</protein>
<feature type="domain" description="Histidine kinase/HSP90-like ATPase" evidence="2">
    <location>
        <begin position="20"/>
        <end position="131"/>
    </location>
</feature>
<keyword evidence="1" id="KW-0808">Transferase</keyword>
<dbReference type="PANTHER" id="PTHR35526">
    <property type="entry name" value="ANTI-SIGMA-F FACTOR RSBW-RELATED"/>
    <property type="match status" value="1"/>
</dbReference>
<dbReference type="KEGG" id="mdb:OVN18_06905"/>
<keyword evidence="1" id="KW-0723">Serine/threonine-protein kinase</keyword>
<dbReference type="SUPFAM" id="SSF55874">
    <property type="entry name" value="ATPase domain of HSP90 chaperone/DNA topoisomerase II/histidine kinase"/>
    <property type="match status" value="1"/>
</dbReference>
<evidence type="ECO:0000256" key="1">
    <source>
        <dbReference type="ARBA" id="ARBA00022527"/>
    </source>
</evidence>
<dbReference type="InterPro" id="IPR003594">
    <property type="entry name" value="HATPase_dom"/>
</dbReference>
<keyword evidence="3" id="KW-0547">Nucleotide-binding</keyword>
<dbReference type="PANTHER" id="PTHR35526:SF3">
    <property type="entry name" value="ANTI-SIGMA-F FACTOR RSBW"/>
    <property type="match status" value="1"/>
</dbReference>
<accession>A0A9E8MIR9</accession>
<dbReference type="Pfam" id="PF13581">
    <property type="entry name" value="HATPase_c_2"/>
    <property type="match status" value="1"/>
</dbReference>
<dbReference type="GO" id="GO:0005524">
    <property type="term" value="F:ATP binding"/>
    <property type="evidence" value="ECO:0007669"/>
    <property type="project" value="UniProtKB-KW"/>
</dbReference>
<keyword evidence="1" id="KW-0418">Kinase</keyword>
<dbReference type="InterPro" id="IPR050267">
    <property type="entry name" value="Anti-sigma-factor_SerPK"/>
</dbReference>
<keyword evidence="3" id="KW-0067">ATP-binding</keyword>
<dbReference type="Proteomes" id="UP001164706">
    <property type="component" value="Chromosome"/>
</dbReference>
<reference evidence="3" key="1">
    <citation type="submission" date="2022-11" db="EMBL/GenBank/DDBJ databases">
        <title>Description of Microcella daejonensis nov. sp, isolated from riverside soil.</title>
        <authorList>
            <person name="Molina K.M."/>
            <person name="Kim S.B."/>
        </authorList>
    </citation>
    <scope>NUCLEOTIDE SEQUENCE</scope>
    <source>
        <strain evidence="3">MMS21-STM12</strain>
    </source>
</reference>
<gene>
    <name evidence="3" type="ORF">OVN18_06905</name>
</gene>
<name>A0A9E8MIR9_9MICO</name>
<organism evidence="3 4">
    <name type="scientific">Microcella daejeonensis</name>
    <dbReference type="NCBI Taxonomy" id="2994971"/>
    <lineage>
        <taxon>Bacteria</taxon>
        <taxon>Bacillati</taxon>
        <taxon>Actinomycetota</taxon>
        <taxon>Actinomycetes</taxon>
        <taxon>Micrococcales</taxon>
        <taxon>Microbacteriaceae</taxon>
        <taxon>Microcella</taxon>
    </lineage>
</organism>
<dbReference type="EMBL" id="CP113089">
    <property type="protein sequence ID" value="WAB80309.1"/>
    <property type="molecule type" value="Genomic_DNA"/>
</dbReference>
<sequence>MAEEAGPPPARYEWSLACPPDDVNTALDFLRTIWVSDPSVSAIDRAALETAVVEMTGNVIEHAAAGAAEAECRIVVEIDPAVIRIEVRDDGASIDLDLDGSAMPDDTAESGRGIPMIRALVDEFSYAREGDVNHWHLARSRTAAV</sequence>
<dbReference type="RefSeq" id="WP_267779984.1">
    <property type="nucleotide sequence ID" value="NZ_CP113089.1"/>
</dbReference>
<dbReference type="AlphaFoldDB" id="A0A9E8MIR9"/>
<dbReference type="CDD" id="cd16936">
    <property type="entry name" value="HATPase_RsbW-like"/>
    <property type="match status" value="1"/>
</dbReference>
<evidence type="ECO:0000313" key="3">
    <source>
        <dbReference type="EMBL" id="WAB80309.1"/>
    </source>
</evidence>
<dbReference type="GO" id="GO:0004674">
    <property type="term" value="F:protein serine/threonine kinase activity"/>
    <property type="evidence" value="ECO:0007669"/>
    <property type="project" value="UniProtKB-KW"/>
</dbReference>
<dbReference type="Gene3D" id="3.30.565.10">
    <property type="entry name" value="Histidine kinase-like ATPase, C-terminal domain"/>
    <property type="match status" value="1"/>
</dbReference>
<proteinExistence type="predicted"/>
<evidence type="ECO:0000259" key="2">
    <source>
        <dbReference type="Pfam" id="PF13581"/>
    </source>
</evidence>
<evidence type="ECO:0000313" key="4">
    <source>
        <dbReference type="Proteomes" id="UP001164706"/>
    </source>
</evidence>
<dbReference type="InterPro" id="IPR036890">
    <property type="entry name" value="HATPase_C_sf"/>
</dbReference>